<evidence type="ECO:0000256" key="3">
    <source>
        <dbReference type="ARBA" id="ARBA00022692"/>
    </source>
</evidence>
<evidence type="ECO:0000256" key="4">
    <source>
        <dbReference type="ARBA" id="ARBA00022741"/>
    </source>
</evidence>
<dbReference type="PANTHER" id="PTHR11920:SF228">
    <property type="entry name" value="RETINAL GUANYLYL CYCLASE 1"/>
    <property type="match status" value="1"/>
</dbReference>
<dbReference type="PROSITE" id="PS50125">
    <property type="entry name" value="GUANYLATE_CYCLASE_2"/>
    <property type="match status" value="1"/>
</dbReference>
<keyword evidence="10" id="KW-1185">Reference proteome</keyword>
<feature type="domain" description="Guanylate cyclase" evidence="8">
    <location>
        <begin position="1"/>
        <end position="18"/>
    </location>
</feature>
<dbReference type="GO" id="GO:0004383">
    <property type="term" value="F:guanylate cyclase activity"/>
    <property type="evidence" value="ECO:0007669"/>
    <property type="project" value="UniProtKB-EC"/>
</dbReference>
<dbReference type="GO" id="GO:0000166">
    <property type="term" value="F:nucleotide binding"/>
    <property type="evidence" value="ECO:0007669"/>
    <property type="project" value="UniProtKB-KW"/>
</dbReference>
<name>A0A8C0IQT3_CHEAB</name>
<keyword evidence="4" id="KW-0547">Nucleotide-binding</keyword>
<protein>
    <recommendedName>
        <fullName evidence="8">Guanylate cyclase domain-containing protein</fullName>
    </recommendedName>
</protein>
<dbReference type="GO" id="GO:0001653">
    <property type="term" value="F:peptide receptor activity"/>
    <property type="evidence" value="ECO:0007669"/>
    <property type="project" value="TreeGrafter"/>
</dbReference>
<dbReference type="OMA" id="QIMESRD"/>
<dbReference type="InterPro" id="IPR029787">
    <property type="entry name" value="Nucleotide_cyclase"/>
</dbReference>
<comment type="subcellular location">
    <subcellularLocation>
        <location evidence="2">Membrane</location>
    </subcellularLocation>
</comment>
<evidence type="ECO:0000256" key="5">
    <source>
        <dbReference type="ARBA" id="ARBA00022989"/>
    </source>
</evidence>
<evidence type="ECO:0000313" key="10">
    <source>
        <dbReference type="Proteomes" id="UP000694404"/>
    </source>
</evidence>
<dbReference type="Ensembl" id="ENSCABT00000015302.1">
    <property type="protein sequence ID" value="ENSCABP00000013961.1"/>
    <property type="gene ID" value="ENSCABG00000010419.1"/>
</dbReference>
<dbReference type="PANTHER" id="PTHR11920">
    <property type="entry name" value="GUANYLYL CYCLASE"/>
    <property type="match status" value="1"/>
</dbReference>
<dbReference type="Gene3D" id="3.30.70.1230">
    <property type="entry name" value="Nucleotide cyclase"/>
    <property type="match status" value="1"/>
</dbReference>
<keyword evidence="7" id="KW-0456">Lyase</keyword>
<dbReference type="SUPFAM" id="SSF55073">
    <property type="entry name" value="Nucleotide cyclase"/>
    <property type="match status" value="1"/>
</dbReference>
<comment type="catalytic activity">
    <reaction evidence="1">
        <text>GTP = 3',5'-cyclic GMP + diphosphate</text>
        <dbReference type="Rhea" id="RHEA:13665"/>
        <dbReference type="ChEBI" id="CHEBI:33019"/>
        <dbReference type="ChEBI" id="CHEBI:37565"/>
        <dbReference type="ChEBI" id="CHEBI:57746"/>
        <dbReference type="EC" id="4.6.1.2"/>
    </reaction>
</comment>
<dbReference type="AlphaFoldDB" id="A0A8C0IQT3"/>
<dbReference type="GeneTree" id="ENSGT00940000161326"/>
<dbReference type="GO" id="GO:0004016">
    <property type="term" value="F:adenylate cyclase activity"/>
    <property type="evidence" value="ECO:0007669"/>
    <property type="project" value="TreeGrafter"/>
</dbReference>
<evidence type="ECO:0000259" key="8">
    <source>
        <dbReference type="PROSITE" id="PS50125"/>
    </source>
</evidence>
<evidence type="ECO:0000256" key="6">
    <source>
        <dbReference type="ARBA" id="ARBA00023136"/>
    </source>
</evidence>
<dbReference type="Proteomes" id="UP000694404">
    <property type="component" value="Unplaced"/>
</dbReference>
<reference evidence="9" key="2">
    <citation type="submission" date="2025-09" db="UniProtKB">
        <authorList>
            <consortium name="Ensembl"/>
        </authorList>
    </citation>
    <scope>IDENTIFICATION</scope>
</reference>
<sequence>MPRYCLFGDTVNTASRMESTGLPYRIHVNIRTVTILHSLKEGFKLDIRGKTELKGKGVEDTYWLVGRDGFNKPIPTPPDLQIESQKIRVGRDLRRNLVQPPAQGRPPRN</sequence>
<dbReference type="GO" id="GO:0007168">
    <property type="term" value="P:receptor guanylyl cyclase signaling pathway"/>
    <property type="evidence" value="ECO:0007669"/>
    <property type="project" value="TreeGrafter"/>
</dbReference>
<dbReference type="InterPro" id="IPR050401">
    <property type="entry name" value="Cyclic_nucleotide_synthase"/>
</dbReference>
<accession>A0A8C0IQT3</accession>
<keyword evidence="5" id="KW-1133">Transmembrane helix</keyword>
<evidence type="ECO:0000256" key="1">
    <source>
        <dbReference type="ARBA" id="ARBA00001436"/>
    </source>
</evidence>
<reference evidence="9" key="1">
    <citation type="submission" date="2025-08" db="UniProtKB">
        <authorList>
            <consortium name="Ensembl"/>
        </authorList>
    </citation>
    <scope>IDENTIFICATION</scope>
</reference>
<dbReference type="GO" id="GO:0035556">
    <property type="term" value="P:intracellular signal transduction"/>
    <property type="evidence" value="ECO:0007669"/>
    <property type="project" value="InterPro"/>
</dbReference>
<evidence type="ECO:0000313" key="9">
    <source>
        <dbReference type="Ensembl" id="ENSCABP00000013961.1"/>
    </source>
</evidence>
<dbReference type="InterPro" id="IPR001054">
    <property type="entry name" value="A/G_cyclase"/>
</dbReference>
<organism evidence="9 10">
    <name type="scientific">Chelonoidis abingdonii</name>
    <name type="common">Abingdon island giant tortoise</name>
    <name type="synonym">Testudo abingdonii</name>
    <dbReference type="NCBI Taxonomy" id="106734"/>
    <lineage>
        <taxon>Eukaryota</taxon>
        <taxon>Metazoa</taxon>
        <taxon>Chordata</taxon>
        <taxon>Craniata</taxon>
        <taxon>Vertebrata</taxon>
        <taxon>Euteleostomi</taxon>
        <taxon>Archelosauria</taxon>
        <taxon>Testudinata</taxon>
        <taxon>Testudines</taxon>
        <taxon>Cryptodira</taxon>
        <taxon>Durocryptodira</taxon>
        <taxon>Testudinoidea</taxon>
        <taxon>Testudinidae</taxon>
        <taxon>Chelonoidis</taxon>
    </lineage>
</organism>
<dbReference type="Pfam" id="PF00211">
    <property type="entry name" value="Guanylate_cyc"/>
    <property type="match status" value="1"/>
</dbReference>
<evidence type="ECO:0000256" key="2">
    <source>
        <dbReference type="ARBA" id="ARBA00004370"/>
    </source>
</evidence>
<dbReference type="GO" id="GO:0005886">
    <property type="term" value="C:plasma membrane"/>
    <property type="evidence" value="ECO:0007669"/>
    <property type="project" value="TreeGrafter"/>
</dbReference>
<keyword evidence="6" id="KW-0472">Membrane</keyword>
<evidence type="ECO:0000256" key="7">
    <source>
        <dbReference type="ARBA" id="ARBA00023239"/>
    </source>
</evidence>
<keyword evidence="3" id="KW-0812">Transmembrane</keyword>
<proteinExistence type="predicted"/>